<evidence type="ECO:0000256" key="1">
    <source>
        <dbReference type="ARBA" id="ARBA00037961"/>
    </source>
</evidence>
<evidence type="ECO:0000313" key="3">
    <source>
        <dbReference type="EMBL" id="ONH82897.1"/>
    </source>
</evidence>
<reference evidence="3" key="1">
    <citation type="submission" date="2016-12" db="EMBL/GenBank/DDBJ databases">
        <title>Draft genome sequence of Roseomonas mucosa strain AU37, isolated from a peripheral intravenous catheter.</title>
        <authorList>
            <person name="Choudhury M.A."/>
            <person name="Sidjabat H.E."/>
            <person name="Wailan A.M."/>
            <person name="Zhang L."/>
            <person name="Marsh N.M."/>
            <person name="Rickard C.M."/>
            <person name="Davies M."/>
            <person name="Mcmillan D.J."/>
        </authorList>
    </citation>
    <scope>NUCLEOTIDE SEQUENCE [LARGE SCALE GENOMIC DNA]</scope>
    <source>
        <strain evidence="3">AU37</strain>
    </source>
</reference>
<accession>A0A1S8D4Z9</accession>
<comment type="similarity">
    <text evidence="1">Belongs to the aldolase class II family.</text>
</comment>
<name>A0A1S8D4Z9_9PROT</name>
<evidence type="ECO:0000259" key="2">
    <source>
        <dbReference type="SMART" id="SM01007"/>
    </source>
</evidence>
<protein>
    <submittedName>
        <fullName evidence="3">Aldolase</fullName>
    </submittedName>
</protein>
<evidence type="ECO:0000313" key="4">
    <source>
        <dbReference type="Proteomes" id="UP000054844"/>
    </source>
</evidence>
<organism evidence="3 4">
    <name type="scientific">Roseomonas mucosa</name>
    <dbReference type="NCBI Taxonomy" id="207340"/>
    <lineage>
        <taxon>Bacteria</taxon>
        <taxon>Pseudomonadati</taxon>
        <taxon>Pseudomonadota</taxon>
        <taxon>Alphaproteobacteria</taxon>
        <taxon>Acetobacterales</taxon>
        <taxon>Roseomonadaceae</taxon>
        <taxon>Roseomonas</taxon>
    </lineage>
</organism>
<sequence length="239" mass="26280">MAQDLHALLGDLVIANRILAHEGVLDDFGHVAVRHPDRPDRFFLSRSRSPEIVTRDDLLEFTLDGVPVDPRGLRPYLESVLHARVFAARPDVQATVHHHCPAVLPYTVTDVPLRPVFHMAAVLGGPVPVWDSRDEFGDTNMLIDDVPRADSLARALGGGTSVLLRNHGATCAAQSLPAVVFVCVRMKDNAELQSRAMAMGTPRFLTEGETEMTARMLMGERPLDRAWAYFRARAGFGGI</sequence>
<gene>
    <name evidence="3" type="ORF">APZ41_012315</name>
</gene>
<dbReference type="OrthoDB" id="5291399at2"/>
<dbReference type="Proteomes" id="UP000054844">
    <property type="component" value="Unassembled WGS sequence"/>
</dbReference>
<comment type="caution">
    <text evidence="3">The sequence shown here is derived from an EMBL/GenBank/DDBJ whole genome shotgun (WGS) entry which is preliminary data.</text>
</comment>
<dbReference type="STRING" id="207340.APZ41_012315"/>
<dbReference type="AlphaFoldDB" id="A0A1S8D4Z9"/>
<dbReference type="SMART" id="SM01007">
    <property type="entry name" value="Aldolase_II"/>
    <property type="match status" value="1"/>
</dbReference>
<dbReference type="EMBL" id="LLWF02000038">
    <property type="protein sequence ID" value="ONH82897.1"/>
    <property type="molecule type" value="Genomic_DNA"/>
</dbReference>
<dbReference type="PANTHER" id="PTHR10672">
    <property type="entry name" value="ADDUCIN"/>
    <property type="match status" value="1"/>
</dbReference>
<dbReference type="Pfam" id="PF00596">
    <property type="entry name" value="Aldolase_II"/>
    <property type="match status" value="1"/>
</dbReference>
<dbReference type="SUPFAM" id="SSF53639">
    <property type="entry name" value="AraD/HMP-PK domain-like"/>
    <property type="match status" value="1"/>
</dbReference>
<dbReference type="InterPro" id="IPR051017">
    <property type="entry name" value="Aldolase-II_Adducin_sf"/>
</dbReference>
<dbReference type="InterPro" id="IPR001303">
    <property type="entry name" value="Aldolase_II/adducin_N"/>
</dbReference>
<dbReference type="GeneID" id="99635566"/>
<dbReference type="RefSeq" id="WP_019461318.1">
    <property type="nucleotide sequence ID" value="NZ_AP031462.1"/>
</dbReference>
<proteinExistence type="inferred from homology"/>
<dbReference type="GO" id="GO:0051015">
    <property type="term" value="F:actin filament binding"/>
    <property type="evidence" value="ECO:0007669"/>
    <property type="project" value="TreeGrafter"/>
</dbReference>
<dbReference type="Gene3D" id="3.40.225.10">
    <property type="entry name" value="Class II aldolase/adducin N-terminal domain"/>
    <property type="match status" value="1"/>
</dbReference>
<dbReference type="PANTHER" id="PTHR10672:SF39">
    <property type="entry name" value="CLASS II ALDOLASE_ADDUCIN N-TERMINAL DOMAIN-CONTAINING PROTEIN"/>
    <property type="match status" value="1"/>
</dbReference>
<keyword evidence="4" id="KW-1185">Reference proteome</keyword>
<dbReference type="InterPro" id="IPR036409">
    <property type="entry name" value="Aldolase_II/adducin_N_sf"/>
</dbReference>
<dbReference type="GO" id="GO:0005856">
    <property type="term" value="C:cytoskeleton"/>
    <property type="evidence" value="ECO:0007669"/>
    <property type="project" value="TreeGrafter"/>
</dbReference>
<feature type="domain" description="Class II aldolase/adducin N-terminal" evidence="2">
    <location>
        <begin position="10"/>
        <end position="194"/>
    </location>
</feature>